<accession>A0A2G8JUV4</accession>
<sequence length="346" mass="38453">MFTVKAAPLKPFAADAGTKSNLTSFNPSIFRKRSELGDDIHPSTTTTAATPTTTNPRGLSDETVEVIQQFYQRDDISRQDVNNIWPKEGGKIKKQMRHLTSSIMERSPYSGRPIPRTSLIPQFVQHCFIKRHQAASYNLEREKAGSTSFNPTEALIQIDFSENYTCVSQDEIQSAHWNQRQVSLFTVAVWHSGSLHSSVVASDSRVHSKDTVVAYVDKVLDGLPQALKSVSVWSDDPASQFKSRFAAAIIRLQEKHNLEIRWNFFSTSHGKGPVDGIAGAVKRHVWSQVKSQKALVTNAESFVRAATGMPKVEALLMPQAEIEARNSDLGLKSVFENAKQIVGMAR</sequence>
<organism evidence="2 3">
    <name type="scientific">Stichopus japonicus</name>
    <name type="common">Sea cucumber</name>
    <dbReference type="NCBI Taxonomy" id="307972"/>
    <lineage>
        <taxon>Eukaryota</taxon>
        <taxon>Metazoa</taxon>
        <taxon>Echinodermata</taxon>
        <taxon>Eleutherozoa</taxon>
        <taxon>Echinozoa</taxon>
        <taxon>Holothuroidea</taxon>
        <taxon>Aspidochirotacea</taxon>
        <taxon>Aspidochirotida</taxon>
        <taxon>Stichopodidae</taxon>
        <taxon>Apostichopus</taxon>
    </lineage>
</organism>
<keyword evidence="3" id="KW-1185">Reference proteome</keyword>
<evidence type="ECO:0000256" key="1">
    <source>
        <dbReference type="SAM" id="MobiDB-lite"/>
    </source>
</evidence>
<evidence type="ECO:0008006" key="4">
    <source>
        <dbReference type="Google" id="ProtNLM"/>
    </source>
</evidence>
<dbReference type="PANTHER" id="PTHR46601">
    <property type="entry name" value="ULP_PROTEASE DOMAIN-CONTAINING PROTEIN"/>
    <property type="match status" value="1"/>
</dbReference>
<dbReference type="EMBL" id="MRZV01001228">
    <property type="protein sequence ID" value="PIK39541.1"/>
    <property type="molecule type" value="Genomic_DNA"/>
</dbReference>
<comment type="caution">
    <text evidence="2">The sequence shown here is derived from an EMBL/GenBank/DDBJ whole genome shotgun (WGS) entry which is preliminary data.</text>
</comment>
<proteinExistence type="predicted"/>
<feature type="compositionally biased region" description="Low complexity" evidence="1">
    <location>
        <begin position="44"/>
        <end position="54"/>
    </location>
</feature>
<name>A0A2G8JUV4_STIJA</name>
<dbReference type="Proteomes" id="UP000230750">
    <property type="component" value="Unassembled WGS sequence"/>
</dbReference>
<gene>
    <name evidence="2" type="ORF">BSL78_23620</name>
</gene>
<evidence type="ECO:0000313" key="3">
    <source>
        <dbReference type="Proteomes" id="UP000230750"/>
    </source>
</evidence>
<dbReference type="OrthoDB" id="10062343at2759"/>
<reference evidence="2 3" key="1">
    <citation type="journal article" date="2017" name="PLoS Biol.">
        <title>The sea cucumber genome provides insights into morphological evolution and visceral regeneration.</title>
        <authorList>
            <person name="Zhang X."/>
            <person name="Sun L."/>
            <person name="Yuan J."/>
            <person name="Sun Y."/>
            <person name="Gao Y."/>
            <person name="Zhang L."/>
            <person name="Li S."/>
            <person name="Dai H."/>
            <person name="Hamel J.F."/>
            <person name="Liu C."/>
            <person name="Yu Y."/>
            <person name="Liu S."/>
            <person name="Lin W."/>
            <person name="Guo K."/>
            <person name="Jin S."/>
            <person name="Xu P."/>
            <person name="Storey K.B."/>
            <person name="Huan P."/>
            <person name="Zhang T."/>
            <person name="Zhou Y."/>
            <person name="Zhang J."/>
            <person name="Lin C."/>
            <person name="Li X."/>
            <person name="Xing L."/>
            <person name="Huo D."/>
            <person name="Sun M."/>
            <person name="Wang L."/>
            <person name="Mercier A."/>
            <person name="Li F."/>
            <person name="Yang H."/>
            <person name="Xiang J."/>
        </authorList>
    </citation>
    <scope>NUCLEOTIDE SEQUENCE [LARGE SCALE GENOMIC DNA]</scope>
    <source>
        <strain evidence="2">Shaxun</strain>
        <tissue evidence="2">Muscle</tissue>
    </source>
</reference>
<evidence type="ECO:0000313" key="2">
    <source>
        <dbReference type="EMBL" id="PIK39541.1"/>
    </source>
</evidence>
<feature type="region of interest" description="Disordered" evidence="1">
    <location>
        <begin position="34"/>
        <end position="58"/>
    </location>
</feature>
<dbReference type="PANTHER" id="PTHR46601:SF2">
    <property type="entry name" value="UBIQUITIN-LIKE PROTEASE FAMILY PROFILE DOMAIN-CONTAINING PROTEIN"/>
    <property type="match status" value="1"/>
</dbReference>
<protein>
    <recommendedName>
        <fullName evidence="4">Integrase catalytic domain-containing protein</fullName>
    </recommendedName>
</protein>
<dbReference type="AlphaFoldDB" id="A0A2G8JUV4"/>